<dbReference type="STRING" id="1314781.A0A166A123"/>
<sequence>MSQTCTTATTSNAIASTSRLLLTPRKPAAARSPRPLEARRAAYRYTFSAASTAPVLARDVHELVEDRADEQRDTFFWLGTNPVRTVTVVGVVVDTWQRETIIGFSIDDGTATIECTQRHKSPTPSHLPWVGDTVRATGKVYVRRRGGDKEHKLEVEHGAWSTVAAGVEPLHVLNVLRMHTERYSKPFDIPTSVAPPPPPTQPASPVKSQPATPSTSSIRTPETLRVSRIRLELEKTPTKNRRPPLATSAWAPAPAPSLTSTLASTQAPSQSHLTHPANLRTKQRTRNTFRIYVKAYMCASPSQIRAGEGGVFGLPHPKDGSKSVTSVGADVSITSTLPSESQARWSPVRTPQAKRRRLDTGPDNDEEQTTPRASALADDSATIGFTRAFLESVPELAQLASAVARVERHLNPKPTTRPHTREEKEASDAQAGREIFLWAIRSLMDDGAIVLHHDEGPVWSRSTSNSSITVLNGGTQDAFVPVTNDLLREPVREIVRALKEKAKANGKEKATADQVLRVMKRDDRWRCLGVWDVQAVLDEGL</sequence>
<feature type="compositionally biased region" description="Polar residues" evidence="9">
    <location>
        <begin position="334"/>
        <end position="344"/>
    </location>
</feature>
<feature type="compositionally biased region" description="Low complexity" evidence="9">
    <location>
        <begin position="243"/>
        <end position="271"/>
    </location>
</feature>
<dbReference type="AlphaFoldDB" id="A0A166A123"/>
<dbReference type="PANTHER" id="PTHR13989:SF33">
    <property type="entry name" value="CST COMPLEX SUBUNIT STN1"/>
    <property type="match status" value="1"/>
</dbReference>
<dbReference type="SUPFAM" id="SSF50249">
    <property type="entry name" value="Nucleic acid-binding proteins"/>
    <property type="match status" value="1"/>
</dbReference>
<accession>A0A166A123</accession>
<comment type="subcellular location">
    <subcellularLocation>
        <location evidence="2">Chromosome</location>
        <location evidence="2">Telomere</location>
    </subcellularLocation>
    <subcellularLocation>
        <location evidence="1">Nucleus</location>
    </subcellularLocation>
</comment>
<keyword evidence="11" id="KW-1185">Reference proteome</keyword>
<dbReference type="InterPro" id="IPR040260">
    <property type="entry name" value="RFA2-like"/>
</dbReference>
<feature type="region of interest" description="Disordered" evidence="9">
    <location>
        <begin position="187"/>
        <end position="275"/>
    </location>
</feature>
<feature type="compositionally biased region" description="Pro residues" evidence="9">
    <location>
        <begin position="193"/>
        <end position="202"/>
    </location>
</feature>
<protein>
    <recommendedName>
        <fullName evidence="3">CST complex subunit STN1</fullName>
    </recommendedName>
    <alternativeName>
        <fullName evidence="8">Suppressor of cdc thirteen homolog</fullName>
    </alternativeName>
</protein>
<feature type="region of interest" description="Disordered" evidence="9">
    <location>
        <begin position="334"/>
        <end position="377"/>
    </location>
</feature>
<evidence type="ECO:0000256" key="9">
    <source>
        <dbReference type="SAM" id="MobiDB-lite"/>
    </source>
</evidence>
<organism evidence="10 11">
    <name type="scientific">Exidia glandulosa HHB12029</name>
    <dbReference type="NCBI Taxonomy" id="1314781"/>
    <lineage>
        <taxon>Eukaryota</taxon>
        <taxon>Fungi</taxon>
        <taxon>Dikarya</taxon>
        <taxon>Basidiomycota</taxon>
        <taxon>Agaricomycotina</taxon>
        <taxon>Agaricomycetes</taxon>
        <taxon>Auriculariales</taxon>
        <taxon>Exidiaceae</taxon>
        <taxon>Exidia</taxon>
    </lineage>
</organism>
<dbReference type="GO" id="GO:0000781">
    <property type="term" value="C:chromosome, telomeric region"/>
    <property type="evidence" value="ECO:0007669"/>
    <property type="project" value="UniProtKB-SubCell"/>
</dbReference>
<evidence type="ECO:0000256" key="7">
    <source>
        <dbReference type="ARBA" id="ARBA00023242"/>
    </source>
</evidence>
<dbReference type="OrthoDB" id="77828at2759"/>
<dbReference type="EMBL" id="KV426121">
    <property type="protein sequence ID" value="KZV87599.1"/>
    <property type="molecule type" value="Genomic_DNA"/>
</dbReference>
<gene>
    <name evidence="10" type="ORF">EXIGLDRAFT_752165</name>
</gene>
<evidence type="ECO:0000256" key="4">
    <source>
        <dbReference type="ARBA" id="ARBA00022454"/>
    </source>
</evidence>
<reference evidence="10 11" key="1">
    <citation type="journal article" date="2016" name="Mol. Biol. Evol.">
        <title>Comparative Genomics of Early-Diverging Mushroom-Forming Fungi Provides Insights into the Origins of Lignocellulose Decay Capabilities.</title>
        <authorList>
            <person name="Nagy L.G."/>
            <person name="Riley R."/>
            <person name="Tritt A."/>
            <person name="Adam C."/>
            <person name="Daum C."/>
            <person name="Floudas D."/>
            <person name="Sun H."/>
            <person name="Yadav J.S."/>
            <person name="Pangilinan J."/>
            <person name="Larsson K.H."/>
            <person name="Matsuura K."/>
            <person name="Barry K."/>
            <person name="Labutti K."/>
            <person name="Kuo R."/>
            <person name="Ohm R.A."/>
            <person name="Bhattacharya S.S."/>
            <person name="Shirouzu T."/>
            <person name="Yoshinaga Y."/>
            <person name="Martin F.M."/>
            <person name="Grigoriev I.V."/>
            <person name="Hibbett D.S."/>
        </authorList>
    </citation>
    <scope>NUCLEOTIDE SEQUENCE [LARGE SCALE GENOMIC DNA]</scope>
    <source>
        <strain evidence="10 11">HHB12029</strain>
    </source>
</reference>
<keyword evidence="5" id="KW-0779">Telomere</keyword>
<feature type="compositionally biased region" description="Polar residues" evidence="9">
    <location>
        <begin position="207"/>
        <end position="220"/>
    </location>
</feature>
<evidence type="ECO:0000256" key="1">
    <source>
        <dbReference type="ARBA" id="ARBA00004123"/>
    </source>
</evidence>
<evidence type="ECO:0000313" key="10">
    <source>
        <dbReference type="EMBL" id="KZV87599.1"/>
    </source>
</evidence>
<evidence type="ECO:0000256" key="8">
    <source>
        <dbReference type="ARBA" id="ARBA00030039"/>
    </source>
</evidence>
<proteinExistence type="predicted"/>
<dbReference type="PANTHER" id="PTHR13989">
    <property type="entry name" value="REPLICATION PROTEIN A-RELATED"/>
    <property type="match status" value="1"/>
</dbReference>
<keyword evidence="4" id="KW-0158">Chromosome</keyword>
<dbReference type="InParanoid" id="A0A166A123"/>
<evidence type="ECO:0000256" key="3">
    <source>
        <dbReference type="ARBA" id="ARBA00017411"/>
    </source>
</evidence>
<keyword evidence="7" id="KW-0539">Nucleus</keyword>
<dbReference type="Gene3D" id="2.40.50.140">
    <property type="entry name" value="Nucleic acid-binding proteins"/>
    <property type="match status" value="1"/>
</dbReference>
<evidence type="ECO:0000256" key="2">
    <source>
        <dbReference type="ARBA" id="ARBA00004574"/>
    </source>
</evidence>
<dbReference type="InterPro" id="IPR012340">
    <property type="entry name" value="NA-bd_OB-fold"/>
</dbReference>
<keyword evidence="6" id="KW-0238">DNA-binding</keyword>
<dbReference type="GO" id="GO:0003677">
    <property type="term" value="F:DNA binding"/>
    <property type="evidence" value="ECO:0007669"/>
    <property type="project" value="UniProtKB-KW"/>
</dbReference>
<evidence type="ECO:0000256" key="6">
    <source>
        <dbReference type="ARBA" id="ARBA00023125"/>
    </source>
</evidence>
<evidence type="ECO:0000256" key="5">
    <source>
        <dbReference type="ARBA" id="ARBA00022895"/>
    </source>
</evidence>
<feature type="region of interest" description="Disordered" evidence="9">
    <location>
        <begin position="409"/>
        <end position="428"/>
    </location>
</feature>
<evidence type="ECO:0000313" key="11">
    <source>
        <dbReference type="Proteomes" id="UP000077266"/>
    </source>
</evidence>
<dbReference type="Proteomes" id="UP000077266">
    <property type="component" value="Unassembled WGS sequence"/>
</dbReference>
<name>A0A166A123_EXIGL</name>
<dbReference type="GO" id="GO:0005634">
    <property type="term" value="C:nucleus"/>
    <property type="evidence" value="ECO:0007669"/>
    <property type="project" value="UniProtKB-SubCell"/>
</dbReference>